<dbReference type="Gramene" id="mRNA:HanXRQr2_Chr17g0797091">
    <property type="protein sequence ID" value="mRNA:HanXRQr2_Chr17g0797091"/>
    <property type="gene ID" value="HanXRQr2_Chr17g0797091"/>
</dbReference>
<dbReference type="AlphaFoldDB" id="A0A251RNI0"/>
<dbReference type="InParanoid" id="A0A251RNI0"/>
<name>A0A251RNI0_HELAN</name>
<proteinExistence type="inferred from homology"/>
<dbReference type="EC" id="2.4.1.324" evidence="4"/>
<keyword evidence="4" id="KW-0328">Glycosyltransferase</keyword>
<keyword evidence="6" id="KW-1185">Reference proteome</keyword>
<evidence type="ECO:0000313" key="5">
    <source>
        <dbReference type="EMBL" id="OTF86053.1"/>
    </source>
</evidence>
<dbReference type="FunFam" id="3.40.50.2000:FF:000061">
    <property type="entry name" value="UDP-glycosyltransferase 83A1"/>
    <property type="match status" value="1"/>
</dbReference>
<protein>
    <submittedName>
        <fullName evidence="4">7-deoxyloganetin glucosyltransferase</fullName>
        <ecNumber evidence="4">2.4.1.324</ecNumber>
    </submittedName>
    <submittedName>
        <fullName evidence="5">Putative EF-hand domain, UDP-glucuronosyl/UDP-glucosyltransferase</fullName>
    </submittedName>
</protein>
<accession>A0A251RNI0</accession>
<dbReference type="Pfam" id="PF00201">
    <property type="entry name" value="UDPGT"/>
    <property type="match status" value="1"/>
</dbReference>
<evidence type="ECO:0000313" key="6">
    <source>
        <dbReference type="Proteomes" id="UP000215914"/>
    </source>
</evidence>
<dbReference type="PANTHER" id="PTHR11926:SF1412">
    <property type="entry name" value="UDP-GLYCOSYLTRANSFERASE 83A1-LIKE"/>
    <property type="match status" value="1"/>
</dbReference>
<dbReference type="EMBL" id="MNCJ02000332">
    <property type="protein sequence ID" value="KAF5754952.1"/>
    <property type="molecule type" value="Genomic_DNA"/>
</dbReference>
<feature type="domain" description="EF-hand" evidence="3">
    <location>
        <begin position="394"/>
        <end position="417"/>
    </location>
</feature>
<reference evidence="5" key="2">
    <citation type="submission" date="2017-02" db="EMBL/GenBank/DDBJ databases">
        <title>Sunflower complete genome.</title>
        <authorList>
            <person name="Langlade N."/>
            <person name="Munos S."/>
        </authorList>
    </citation>
    <scope>NUCLEOTIDE SEQUENCE [LARGE SCALE GENOMIC DNA]</scope>
    <source>
        <tissue evidence="5">Leaves</tissue>
    </source>
</reference>
<dbReference type="InterPro" id="IPR002213">
    <property type="entry name" value="UDP_glucos_trans"/>
</dbReference>
<dbReference type="Proteomes" id="UP000215914">
    <property type="component" value="Chromosome 17"/>
</dbReference>
<keyword evidence="2 5" id="KW-0808">Transferase</keyword>
<reference evidence="4 6" key="1">
    <citation type="journal article" date="2017" name="Nature">
        <title>The sunflower genome provides insights into oil metabolism, flowering and Asterid evolution.</title>
        <authorList>
            <person name="Badouin H."/>
            <person name="Gouzy J."/>
            <person name="Grassa C.J."/>
            <person name="Murat F."/>
            <person name="Staton S.E."/>
            <person name="Cottret L."/>
            <person name="Lelandais-Briere C."/>
            <person name="Owens G.L."/>
            <person name="Carrere S."/>
            <person name="Mayjonade B."/>
            <person name="Legrand L."/>
            <person name="Gill N."/>
            <person name="Kane N.C."/>
            <person name="Bowers J.E."/>
            <person name="Hubner S."/>
            <person name="Bellec A."/>
            <person name="Berard A."/>
            <person name="Berges H."/>
            <person name="Blanchet N."/>
            <person name="Boniface M.C."/>
            <person name="Brunel D."/>
            <person name="Catrice O."/>
            <person name="Chaidir N."/>
            <person name="Claudel C."/>
            <person name="Donnadieu C."/>
            <person name="Faraut T."/>
            <person name="Fievet G."/>
            <person name="Helmstetter N."/>
            <person name="King M."/>
            <person name="Knapp S.J."/>
            <person name="Lai Z."/>
            <person name="Le Paslier M.C."/>
            <person name="Lippi Y."/>
            <person name="Lorenzon L."/>
            <person name="Mandel J.R."/>
            <person name="Marage G."/>
            <person name="Marchand G."/>
            <person name="Marquand E."/>
            <person name="Bret-Mestries E."/>
            <person name="Morien E."/>
            <person name="Nambeesan S."/>
            <person name="Nguyen T."/>
            <person name="Pegot-Espagnet P."/>
            <person name="Pouilly N."/>
            <person name="Raftis F."/>
            <person name="Sallet E."/>
            <person name="Schiex T."/>
            <person name="Thomas J."/>
            <person name="Vandecasteele C."/>
            <person name="Vares D."/>
            <person name="Vear F."/>
            <person name="Vautrin S."/>
            <person name="Crespi M."/>
            <person name="Mangin B."/>
            <person name="Burke J.M."/>
            <person name="Salse J."/>
            <person name="Munos S."/>
            <person name="Vincourt P."/>
            <person name="Rieseberg L.H."/>
            <person name="Langlade N.B."/>
        </authorList>
    </citation>
    <scope>NUCLEOTIDE SEQUENCE [LARGE SCALE GENOMIC DNA]</scope>
    <source>
        <strain evidence="6">cv. SF193</strain>
        <tissue evidence="4">Leaves</tissue>
    </source>
</reference>
<evidence type="ECO:0000313" key="4">
    <source>
        <dbReference type="EMBL" id="KAF5754952.1"/>
    </source>
</evidence>
<dbReference type="PROSITE" id="PS50222">
    <property type="entry name" value="EF_HAND_2"/>
    <property type="match status" value="1"/>
</dbReference>
<evidence type="ECO:0000256" key="1">
    <source>
        <dbReference type="ARBA" id="ARBA00009995"/>
    </source>
</evidence>
<evidence type="ECO:0000256" key="2">
    <source>
        <dbReference type="ARBA" id="ARBA00022679"/>
    </source>
</evidence>
<reference evidence="4" key="3">
    <citation type="submission" date="2020-06" db="EMBL/GenBank/DDBJ databases">
        <title>Helianthus annuus Genome sequencing and assembly Release 2.</title>
        <authorList>
            <person name="Gouzy J."/>
            <person name="Langlade N."/>
            <person name="Munos S."/>
        </authorList>
    </citation>
    <scope>NUCLEOTIDE SEQUENCE</scope>
    <source>
        <tissue evidence="4">Leaves</tissue>
    </source>
</reference>
<dbReference type="CDD" id="cd03784">
    <property type="entry name" value="GT1_Gtf-like"/>
    <property type="match status" value="1"/>
</dbReference>
<dbReference type="SUPFAM" id="SSF53756">
    <property type="entry name" value="UDP-Glycosyltransferase/glycogen phosphorylase"/>
    <property type="match status" value="1"/>
</dbReference>
<evidence type="ECO:0000259" key="3">
    <source>
        <dbReference type="PROSITE" id="PS50222"/>
    </source>
</evidence>
<dbReference type="EMBL" id="CM007906">
    <property type="protein sequence ID" value="OTF86053.1"/>
    <property type="molecule type" value="Genomic_DNA"/>
</dbReference>
<gene>
    <name evidence="5" type="ORF">HannXRQ_Chr17g0546581</name>
    <name evidence="4" type="ORF">HanXRQr2_Chr17g0797091</name>
</gene>
<dbReference type="PANTHER" id="PTHR11926">
    <property type="entry name" value="GLUCOSYL/GLUCURONOSYL TRANSFERASES"/>
    <property type="match status" value="1"/>
</dbReference>
<dbReference type="FunFam" id="3.40.50.2000:FF:000108">
    <property type="entry name" value="UDP-glycosyltransferase 83A1"/>
    <property type="match status" value="1"/>
</dbReference>
<organism evidence="5 6">
    <name type="scientific">Helianthus annuus</name>
    <name type="common">Common sunflower</name>
    <dbReference type="NCBI Taxonomy" id="4232"/>
    <lineage>
        <taxon>Eukaryota</taxon>
        <taxon>Viridiplantae</taxon>
        <taxon>Streptophyta</taxon>
        <taxon>Embryophyta</taxon>
        <taxon>Tracheophyta</taxon>
        <taxon>Spermatophyta</taxon>
        <taxon>Magnoliopsida</taxon>
        <taxon>eudicotyledons</taxon>
        <taxon>Gunneridae</taxon>
        <taxon>Pentapetalae</taxon>
        <taxon>asterids</taxon>
        <taxon>campanulids</taxon>
        <taxon>Asterales</taxon>
        <taxon>Asteraceae</taxon>
        <taxon>Asteroideae</taxon>
        <taxon>Heliantheae alliance</taxon>
        <taxon>Heliantheae</taxon>
        <taxon>Helianthus</taxon>
    </lineage>
</organism>
<dbReference type="GO" id="GO:0005509">
    <property type="term" value="F:calcium ion binding"/>
    <property type="evidence" value="ECO:0007669"/>
    <property type="project" value="InterPro"/>
</dbReference>
<comment type="similarity">
    <text evidence="1">Belongs to the UDP-glycosyltransferase family.</text>
</comment>
<dbReference type="GO" id="GO:0035251">
    <property type="term" value="F:UDP-glucosyltransferase activity"/>
    <property type="evidence" value="ECO:0000318"/>
    <property type="project" value="GO_Central"/>
</dbReference>
<dbReference type="OrthoDB" id="5835829at2759"/>
<dbReference type="InterPro" id="IPR002048">
    <property type="entry name" value="EF_hand_dom"/>
</dbReference>
<dbReference type="OMA" id="ADENCAW"/>
<sequence>MEMAHVIVIPYPAQGHVIPLMELSQRLVNQGVRVTFVNTEINHELVTSTWVEKDSFKELMHMVSIPDGLESWEDRSDLGKLTESILKTMPGKLEELIETINNQGTHKVTCVIADGCAAWAIRVAKKIGTKRAVFWPSSVASLAPALSIKKLTDDGIIDNKGIPIKDQTIQLSPNMPPIKPSNLPWSFVGDLATTKSVFKISVDVAEAATMTEWITCNSANELEPEEFSIYSKILPIGPLLASNRLADQAGHFWHEDFSCLKWLDQNPVCSVIYIAFGSFTIFDQRQFEELALGLELSNRPFLWVVRPGMTKETTVSYPDGYTERTHTRGRIVSWAPQQKVLAHPSVGCFLSHCGWNSTLEGVTNGVPFLCWPYISDQFSNQTYICDVWKNGLGFDRDEAGYITREEIKSKLKHLLSDKTFKEIAMNLKEKIMSNVEEGGNSHKNLSIFIDWIQDKDTYRCLE</sequence>
<dbReference type="Gene3D" id="3.40.50.2000">
    <property type="entry name" value="Glycogen Phosphorylase B"/>
    <property type="match status" value="2"/>
</dbReference>